<gene>
    <name evidence="6" type="ORF">TM49_07120</name>
</gene>
<dbReference type="Gene3D" id="2.40.30.170">
    <property type="match status" value="1"/>
</dbReference>
<sequence>MKSRILLVSLIALTLAACGQEEPETETVRPVLSLVVDPSHGKVQSFTGVVAARTETDHAFRVLGQMTARNVDIGDRVQQGDLLASLDPTSFALSVESARAGVASAEAARETASSNLVRQKKLYSANAASKASLEEASQAHEGATASLKQAQANLAKAEEQLSYTRLVAAFDGVVTDVSAEVGQTVSAGEPVVTLAKLGEQDVILDVPEADLATVAPGQRFETALLLGPDFTALGRVREIAPAADPITRTWRVKLTLEDPPAAYRLGSTVAATAMPLPDQRLAIPAKAVLSEKDGQRVWVVDPQSSTVRSKAVQTAPIPGSDSVAILSGIAPGTRIVTAGIHSLDEGQHVKIAEGADHG</sequence>
<name>A0A0D5LNK1_MAREN</name>
<evidence type="ECO:0000313" key="6">
    <source>
        <dbReference type="EMBL" id="AJY45515.1"/>
    </source>
</evidence>
<dbReference type="RefSeq" id="WP_045680199.1">
    <property type="nucleotide sequence ID" value="NZ_CP010803.1"/>
</dbReference>
<evidence type="ECO:0000256" key="3">
    <source>
        <dbReference type="SAM" id="SignalP"/>
    </source>
</evidence>
<evidence type="ECO:0000259" key="5">
    <source>
        <dbReference type="Pfam" id="PF25954"/>
    </source>
</evidence>
<protein>
    <submittedName>
        <fullName evidence="6">Uncharacterized protein</fullName>
    </submittedName>
</protein>
<feature type="coiled-coil region" evidence="2">
    <location>
        <begin position="133"/>
        <end position="167"/>
    </location>
</feature>
<dbReference type="InterPro" id="IPR058792">
    <property type="entry name" value="Beta-barrel_RND_2"/>
</dbReference>
<evidence type="ECO:0000256" key="2">
    <source>
        <dbReference type="SAM" id="Coils"/>
    </source>
</evidence>
<dbReference type="PROSITE" id="PS51257">
    <property type="entry name" value="PROKAR_LIPOPROTEIN"/>
    <property type="match status" value="1"/>
</dbReference>
<keyword evidence="7" id="KW-1185">Reference proteome</keyword>
<proteinExistence type="inferred from homology"/>
<keyword evidence="2" id="KW-0175">Coiled coil</keyword>
<dbReference type="PANTHER" id="PTHR30469">
    <property type="entry name" value="MULTIDRUG RESISTANCE PROTEIN MDTA"/>
    <property type="match status" value="1"/>
</dbReference>
<dbReference type="Pfam" id="PF25954">
    <property type="entry name" value="Beta-barrel_RND_2"/>
    <property type="match status" value="1"/>
</dbReference>
<dbReference type="Gene3D" id="2.40.420.20">
    <property type="match status" value="1"/>
</dbReference>
<evidence type="ECO:0000259" key="4">
    <source>
        <dbReference type="Pfam" id="PF25917"/>
    </source>
</evidence>
<feature type="domain" description="Multidrug resistance protein MdtA-like barrel-sandwich hybrid" evidence="4">
    <location>
        <begin position="61"/>
        <end position="190"/>
    </location>
</feature>
<comment type="similarity">
    <text evidence="1">Belongs to the membrane fusion protein (MFP) (TC 8.A.1) family.</text>
</comment>
<dbReference type="SUPFAM" id="SSF111369">
    <property type="entry name" value="HlyD-like secretion proteins"/>
    <property type="match status" value="1"/>
</dbReference>
<organism evidence="6 7">
    <name type="scientific">Martelella endophytica</name>
    <dbReference type="NCBI Taxonomy" id="1486262"/>
    <lineage>
        <taxon>Bacteria</taxon>
        <taxon>Pseudomonadati</taxon>
        <taxon>Pseudomonadota</taxon>
        <taxon>Alphaproteobacteria</taxon>
        <taxon>Hyphomicrobiales</taxon>
        <taxon>Aurantimonadaceae</taxon>
        <taxon>Martelella</taxon>
    </lineage>
</organism>
<feature type="chain" id="PRO_5002295196" evidence="3">
    <location>
        <begin position="20"/>
        <end position="358"/>
    </location>
</feature>
<reference evidence="6 7" key="1">
    <citation type="journal article" date="2015" name="Genome Announc.">
        <title>Complete genome sequence of Martelella endophytica YC6887, which has antifungal activity associated with a halophyte.</title>
        <authorList>
            <person name="Khan A."/>
            <person name="Khan H."/>
            <person name="Chung E.J."/>
            <person name="Hossain M.T."/>
            <person name="Chung Y.R."/>
        </authorList>
    </citation>
    <scope>NUCLEOTIDE SEQUENCE [LARGE SCALE GENOMIC DNA]</scope>
    <source>
        <strain evidence="6">YC6887</strain>
    </source>
</reference>
<keyword evidence="3" id="KW-0732">Signal</keyword>
<dbReference type="OrthoDB" id="9813967at2"/>
<feature type="signal peptide" evidence="3">
    <location>
        <begin position="1"/>
        <end position="19"/>
    </location>
</feature>
<dbReference type="NCBIfam" id="TIGR01730">
    <property type="entry name" value="RND_mfp"/>
    <property type="match status" value="1"/>
</dbReference>
<dbReference type="PATRIC" id="fig|1486262.3.peg.1466"/>
<dbReference type="InterPro" id="IPR058625">
    <property type="entry name" value="MdtA-like_BSH"/>
</dbReference>
<dbReference type="HOGENOM" id="CLU_018816_1_0_5"/>
<feature type="domain" description="CusB-like beta-barrel" evidence="5">
    <location>
        <begin position="203"/>
        <end position="269"/>
    </location>
</feature>
<dbReference type="EMBL" id="CP010803">
    <property type="protein sequence ID" value="AJY45515.1"/>
    <property type="molecule type" value="Genomic_DNA"/>
</dbReference>
<dbReference type="STRING" id="1486262.TM49_07120"/>
<dbReference type="Pfam" id="PF25917">
    <property type="entry name" value="BSH_RND"/>
    <property type="match status" value="1"/>
</dbReference>
<dbReference type="GO" id="GO:0015562">
    <property type="term" value="F:efflux transmembrane transporter activity"/>
    <property type="evidence" value="ECO:0007669"/>
    <property type="project" value="TreeGrafter"/>
</dbReference>
<evidence type="ECO:0000256" key="1">
    <source>
        <dbReference type="ARBA" id="ARBA00009477"/>
    </source>
</evidence>
<dbReference type="InterPro" id="IPR006143">
    <property type="entry name" value="RND_pump_MFP"/>
</dbReference>
<dbReference type="KEGG" id="mey:TM49_07120"/>
<accession>A0A0D5LNK1</accession>
<dbReference type="GO" id="GO:1990281">
    <property type="term" value="C:efflux pump complex"/>
    <property type="evidence" value="ECO:0007669"/>
    <property type="project" value="TreeGrafter"/>
</dbReference>
<dbReference type="Gene3D" id="2.40.50.100">
    <property type="match status" value="1"/>
</dbReference>
<dbReference type="Gene3D" id="1.10.287.470">
    <property type="entry name" value="Helix hairpin bin"/>
    <property type="match status" value="1"/>
</dbReference>
<dbReference type="AlphaFoldDB" id="A0A0D5LNK1"/>
<dbReference type="Proteomes" id="UP000032611">
    <property type="component" value="Chromosome"/>
</dbReference>
<evidence type="ECO:0000313" key="7">
    <source>
        <dbReference type="Proteomes" id="UP000032611"/>
    </source>
</evidence>
<dbReference type="PANTHER" id="PTHR30469:SF15">
    <property type="entry name" value="HLYD FAMILY OF SECRETION PROTEINS"/>
    <property type="match status" value="1"/>
</dbReference>